<dbReference type="Gene3D" id="3.40.720.10">
    <property type="entry name" value="Alkaline Phosphatase, subunit A"/>
    <property type="match status" value="2"/>
</dbReference>
<sequence length="420" mass="46237">MRGFLHLGCVYAHGVKNVIHVMLENRAFDTVFGFLNHTTDIENLVGKDPICNYVNVNDPTSAKACTSPNLPSKSQYDPDHQYYATTNEIYGTNDPNVPLPPVAPMSGFVQQASIGALKGAPIQDLQQVMASFDPANIPIQATLAKEFTIFDKWFAAIPGPTQPNRVSAHCATSNGWYDNSKIIFGNNCRSIFEDLADAGLTWKAYYQENPPSIDCLSNLRFSSNIQSYSNFLSDAKSGNLPSYTFLEPKYGNLPQNKNTYTDGHSGSSSFANAEAFIKQIYETLRASPQWSSSLLLITYDEHGGFHDHVPPPKAPNPDGITVNDPNHPGVVYSFDRLGLRVPVTLISPWVPKGQVIHEPNGPQSDSQFSHASIPATLRSIFKLTSPALTKRESWSGNFESYLLDTPRTDCPTTLPSVVQF</sequence>
<dbReference type="InterPro" id="IPR017850">
    <property type="entry name" value="Alkaline_phosphatase_core_sf"/>
</dbReference>
<dbReference type="PANTHER" id="PTHR31956:SF1">
    <property type="entry name" value="NON-SPECIFIC PHOSPHOLIPASE C1"/>
    <property type="match status" value="1"/>
</dbReference>
<dbReference type="SUPFAM" id="SSF53649">
    <property type="entry name" value="Alkaline phosphatase-like"/>
    <property type="match status" value="1"/>
</dbReference>
<dbReference type="GO" id="GO:0042578">
    <property type="term" value="F:phosphoric ester hydrolase activity"/>
    <property type="evidence" value="ECO:0007669"/>
    <property type="project" value="UniProtKB-ARBA"/>
</dbReference>
<dbReference type="GO" id="GO:0009395">
    <property type="term" value="P:phospholipid catabolic process"/>
    <property type="evidence" value="ECO:0007669"/>
    <property type="project" value="TreeGrafter"/>
</dbReference>
<gene>
    <name evidence="2" type="ORF">HK103_000468</name>
</gene>
<dbReference type="PANTHER" id="PTHR31956">
    <property type="entry name" value="NON-SPECIFIC PHOSPHOLIPASE C4-RELATED"/>
    <property type="match status" value="1"/>
</dbReference>
<keyword evidence="3" id="KW-1185">Reference proteome</keyword>
<dbReference type="InterPro" id="IPR007312">
    <property type="entry name" value="Phosphoesterase"/>
</dbReference>
<dbReference type="Proteomes" id="UP001210925">
    <property type="component" value="Unassembled WGS sequence"/>
</dbReference>
<evidence type="ECO:0000313" key="3">
    <source>
        <dbReference type="Proteomes" id="UP001210925"/>
    </source>
</evidence>
<comment type="caution">
    <text evidence="2">The sequence shown here is derived from an EMBL/GenBank/DDBJ whole genome shotgun (WGS) entry which is preliminary data.</text>
</comment>
<protein>
    <recommendedName>
        <fullName evidence="4">Phosphoesterase</fullName>
    </recommendedName>
</protein>
<evidence type="ECO:0008006" key="4">
    <source>
        <dbReference type="Google" id="ProtNLM"/>
    </source>
</evidence>
<accession>A0AAD5UBU9</accession>
<evidence type="ECO:0000256" key="1">
    <source>
        <dbReference type="ARBA" id="ARBA00022801"/>
    </source>
</evidence>
<proteinExistence type="predicted"/>
<dbReference type="EMBL" id="JADGKB010000106">
    <property type="protein sequence ID" value="KAJ3253560.1"/>
    <property type="molecule type" value="Genomic_DNA"/>
</dbReference>
<evidence type="ECO:0000313" key="2">
    <source>
        <dbReference type="EMBL" id="KAJ3253560.1"/>
    </source>
</evidence>
<organism evidence="2 3">
    <name type="scientific">Boothiomyces macroporosus</name>
    <dbReference type="NCBI Taxonomy" id="261099"/>
    <lineage>
        <taxon>Eukaryota</taxon>
        <taxon>Fungi</taxon>
        <taxon>Fungi incertae sedis</taxon>
        <taxon>Chytridiomycota</taxon>
        <taxon>Chytridiomycota incertae sedis</taxon>
        <taxon>Chytridiomycetes</taxon>
        <taxon>Rhizophydiales</taxon>
        <taxon>Terramycetaceae</taxon>
        <taxon>Boothiomyces</taxon>
    </lineage>
</organism>
<dbReference type="AlphaFoldDB" id="A0AAD5UBU9"/>
<dbReference type="Pfam" id="PF04185">
    <property type="entry name" value="Phosphoesterase"/>
    <property type="match status" value="1"/>
</dbReference>
<reference evidence="2" key="1">
    <citation type="submission" date="2020-05" db="EMBL/GenBank/DDBJ databases">
        <title>Phylogenomic resolution of chytrid fungi.</title>
        <authorList>
            <person name="Stajich J.E."/>
            <person name="Amses K."/>
            <person name="Simmons R."/>
            <person name="Seto K."/>
            <person name="Myers J."/>
            <person name="Bonds A."/>
            <person name="Quandt C.A."/>
            <person name="Barry K."/>
            <person name="Liu P."/>
            <person name="Grigoriev I."/>
            <person name="Longcore J.E."/>
            <person name="James T.Y."/>
        </authorList>
    </citation>
    <scope>NUCLEOTIDE SEQUENCE</scope>
    <source>
        <strain evidence="2">PLAUS21</strain>
    </source>
</reference>
<keyword evidence="1" id="KW-0378">Hydrolase</keyword>
<name>A0AAD5UBU9_9FUNG</name>